<feature type="compositionally biased region" description="Basic and acidic residues" evidence="1">
    <location>
        <begin position="138"/>
        <end position="150"/>
    </location>
</feature>
<feature type="region of interest" description="Disordered" evidence="1">
    <location>
        <begin position="41"/>
        <end position="111"/>
    </location>
</feature>
<organism evidence="2 3">
    <name type="scientific">Collinsella aerofaciens (strain ATCC 25986 / DSM 3979 / JCM 10188 / KCTC 3647 / NCTC 11838 / VPI 1003)</name>
    <dbReference type="NCBI Taxonomy" id="411903"/>
    <lineage>
        <taxon>Bacteria</taxon>
        <taxon>Bacillati</taxon>
        <taxon>Actinomycetota</taxon>
        <taxon>Coriobacteriia</taxon>
        <taxon>Coriobacteriales</taxon>
        <taxon>Coriobacteriaceae</taxon>
        <taxon>Collinsella</taxon>
    </lineage>
</organism>
<accession>A4EAA8</accession>
<sequence>MSAQRTQHQENRANHSGDNGVAANRCCQRSDDGNHAVCHDQQRNTAQHRLPHHGRCRSSRPNESDGILRSTRTVLNHGHNDSGNHRHQKQHQAKQESQRNSRQKTHMRCCGDLENQKGTTLQVGARERCDNHGQQQKEGGKRCLEIRKED</sequence>
<evidence type="ECO:0000313" key="2">
    <source>
        <dbReference type="EMBL" id="EBA39431.1"/>
    </source>
</evidence>
<dbReference type="Proteomes" id="UP000002979">
    <property type="component" value="Unassembled WGS sequence"/>
</dbReference>
<feature type="region of interest" description="Disordered" evidence="1">
    <location>
        <begin position="126"/>
        <end position="150"/>
    </location>
</feature>
<reference evidence="2 3" key="2">
    <citation type="submission" date="2007-04" db="EMBL/GenBank/DDBJ databases">
        <authorList>
            <person name="Fulton L."/>
            <person name="Clifton S."/>
            <person name="Fulton B."/>
            <person name="Xu J."/>
            <person name="Minx P."/>
            <person name="Mardis E.R."/>
            <person name="Wilson R.K."/>
        </authorList>
    </citation>
    <scope>NUCLEOTIDE SEQUENCE [LARGE SCALE GENOMIC DNA]</scope>
    <source>
        <strain evidence="3">ATCC 25986 / DSM 3979 / JCM 10188 / KCTC 3647 / NCTC 11838 / VPI 1003</strain>
    </source>
</reference>
<proteinExistence type="predicted"/>
<name>A4EAA8_COLAA</name>
<feature type="compositionally biased region" description="Basic residues" evidence="1">
    <location>
        <begin position="49"/>
        <end position="58"/>
    </location>
</feature>
<feature type="region of interest" description="Disordered" evidence="1">
    <location>
        <begin position="1"/>
        <end position="29"/>
    </location>
</feature>
<reference evidence="2 3" key="1">
    <citation type="submission" date="2007-01" db="EMBL/GenBank/DDBJ databases">
        <title>Draft genome sequence of Collinsella aerofaciens (ATCC 25986).</title>
        <authorList>
            <person name="Sudarsanam P."/>
            <person name="Ley R."/>
            <person name="Guruge J."/>
            <person name="Turnbaugh P.J."/>
            <person name="Mahowald M."/>
            <person name="Liep D."/>
            <person name="Gordon J."/>
        </authorList>
    </citation>
    <scope>NUCLEOTIDE SEQUENCE [LARGE SCALE GENOMIC DNA]</scope>
    <source>
        <strain evidence="3">ATCC 25986 / DSM 3979 / JCM 10188 / KCTC 3647 / NCTC 11838 / VPI 1003</strain>
    </source>
</reference>
<evidence type="ECO:0000256" key="1">
    <source>
        <dbReference type="SAM" id="MobiDB-lite"/>
    </source>
</evidence>
<gene>
    <name evidence="2" type="ORF">COLAER_01364</name>
</gene>
<dbReference type="EMBL" id="AAVN02000005">
    <property type="protein sequence ID" value="EBA39431.1"/>
    <property type="molecule type" value="Genomic_DNA"/>
</dbReference>
<protein>
    <submittedName>
        <fullName evidence="2">Uncharacterized protein</fullName>
    </submittedName>
</protein>
<comment type="caution">
    <text evidence="2">The sequence shown here is derived from an EMBL/GenBank/DDBJ whole genome shotgun (WGS) entry which is preliminary data.</text>
</comment>
<dbReference type="AlphaFoldDB" id="A4EAA8"/>
<evidence type="ECO:0000313" key="3">
    <source>
        <dbReference type="Proteomes" id="UP000002979"/>
    </source>
</evidence>